<evidence type="ECO:0000313" key="1">
    <source>
        <dbReference type="EMBL" id="ABT16369.1"/>
    </source>
</evidence>
<dbReference type="RefSeq" id="YP_001426716.1">
    <property type="nucleotide sequence ID" value="NC_008724.1"/>
</dbReference>
<organism evidence="1 2">
    <name type="scientific">Chlorovirus heliozoae</name>
    <dbReference type="NCBI Taxonomy" id="322019"/>
    <lineage>
        <taxon>Viruses</taxon>
        <taxon>Varidnaviria</taxon>
        <taxon>Bamfordvirae</taxon>
        <taxon>Nucleocytoviricota</taxon>
        <taxon>Megaviricetes</taxon>
        <taxon>Algavirales</taxon>
        <taxon>Phycodnaviridae</taxon>
        <taxon>Chlorovirus</taxon>
    </lineage>
</organism>
<protein>
    <submittedName>
        <fullName evidence="1">Uncharacterized protein z235R</fullName>
    </submittedName>
</protein>
<dbReference type="GeneID" id="5470930"/>
<evidence type="ECO:0000313" key="2">
    <source>
        <dbReference type="Proteomes" id="UP000202420"/>
    </source>
</evidence>
<dbReference type="KEGG" id="vg:5470930"/>
<name>A7K8J5_9PHYC</name>
<dbReference type="EMBL" id="EF101928">
    <property type="protein sequence ID" value="ABT16369.1"/>
    <property type="molecule type" value="Genomic_DNA"/>
</dbReference>
<accession>A7K8J5</accession>
<gene>
    <name evidence="1" type="primary">z235R</name>
    <name evidence="1" type="ORF">ATCV1_z235R</name>
</gene>
<proteinExistence type="predicted"/>
<keyword evidence="2" id="KW-1185">Reference proteome</keyword>
<reference evidence="1 2" key="1">
    <citation type="submission" date="2006-09" db="EMBL/GenBank/DDBJ databases">
        <title>Sequence and annotation of the 288-kb ATCV-1 virus that infects an endosymbiotic Chlorella strain of the heliozoon Acanthocystis turfacea.</title>
        <authorList>
            <person name="Fitzgerald L.A."/>
            <person name="Graves M.V."/>
            <person name="Li X."/>
            <person name="Pfitzner A.J.P."/>
            <person name="Hartigan J."/>
            <person name="Van Etten J.L."/>
        </authorList>
    </citation>
    <scope>NUCLEOTIDE SEQUENCE [LARGE SCALE GENOMIC DNA]</scope>
    <source>
        <strain evidence="1 2">ATCV-1</strain>
    </source>
</reference>
<dbReference type="Proteomes" id="UP000202420">
    <property type="component" value="Segment"/>
</dbReference>
<sequence length="82" mass="8930">MVLILHLLQALFHAGRLWHGPDPIRKLHTVLSMGLEALEAGAHLGYPVTPVQSRHINPCHDPSVGSHKCGHSLLGHSEHSVN</sequence>